<accession>A0A2T5I1A2</accession>
<gene>
    <name evidence="1" type="ORF">C8R26_10797</name>
</gene>
<evidence type="ECO:0000313" key="2">
    <source>
        <dbReference type="Proteomes" id="UP000244128"/>
    </source>
</evidence>
<dbReference type="InterPro" id="IPR021223">
    <property type="entry name" value="AbiGi"/>
</dbReference>
<dbReference type="EMBL" id="QAOI01000007">
    <property type="protein sequence ID" value="PTQ77610.1"/>
    <property type="molecule type" value="Genomic_DNA"/>
</dbReference>
<dbReference type="Proteomes" id="UP000244128">
    <property type="component" value="Unassembled WGS sequence"/>
</dbReference>
<name>A0A2T5I1A2_9PROT</name>
<organism evidence="1 2">
    <name type="scientific">Nitrosomonas oligotropha</name>
    <dbReference type="NCBI Taxonomy" id="42354"/>
    <lineage>
        <taxon>Bacteria</taxon>
        <taxon>Pseudomonadati</taxon>
        <taxon>Pseudomonadota</taxon>
        <taxon>Betaproteobacteria</taxon>
        <taxon>Nitrosomonadales</taxon>
        <taxon>Nitrosomonadaceae</taxon>
        <taxon>Nitrosomonas</taxon>
    </lineage>
</organism>
<evidence type="ECO:0000313" key="1">
    <source>
        <dbReference type="EMBL" id="PTQ77610.1"/>
    </source>
</evidence>
<sequence>MSIISDNLIHFLARSNKDNPLRQLEVCTQIFEQGLRTSAMQVKFPDGAFVFNQVICFTDIPLKECDDHTSIYGKFGIGFKKSFVKNSGGNPARYFVDYATSNHNNERRGVPYWHLWDQFKFMMAMRNQLANDSEFKLLNKDGEVVFTTEVLNQYVNSAIYAFSFDKEMGDLGPARDETKEIDLYYKEREWRLVPSAVDLQLGIVDERSNEAYYKFNRSDVNMVVVPNEDIRIKLLNYFLNIPNDSEERLIQFKENPLPIIHYDDLQKW</sequence>
<reference evidence="1 2" key="1">
    <citation type="submission" date="2018-04" db="EMBL/GenBank/DDBJ databases">
        <title>Active sludge and wastewater microbial communities from Klosterneuburg, Austria.</title>
        <authorList>
            <person name="Wagner M."/>
        </authorList>
    </citation>
    <scope>NUCLEOTIDE SEQUENCE [LARGE SCALE GENOMIC DNA]</scope>
    <source>
        <strain evidence="1 2">Nm49</strain>
    </source>
</reference>
<comment type="caution">
    <text evidence="1">The sequence shown here is derived from an EMBL/GenBank/DDBJ whole genome shotgun (WGS) entry which is preliminary data.</text>
</comment>
<proteinExistence type="predicted"/>
<protein>
    <submittedName>
        <fullName evidence="1">Abortive phage resistance protein AbiGi (Putative antitoxin)</fullName>
    </submittedName>
</protein>
<dbReference type="AlphaFoldDB" id="A0A2T5I1A2"/>
<dbReference type="RefSeq" id="WP_107802920.1">
    <property type="nucleotide sequence ID" value="NZ_QAOI01000007.1"/>
</dbReference>
<dbReference type="Pfam" id="PF10899">
    <property type="entry name" value="AbiGi"/>
    <property type="match status" value="1"/>
</dbReference>